<keyword evidence="2" id="KW-0813">Transport</keyword>
<dbReference type="EMBL" id="JBHPBY010000075">
    <property type="protein sequence ID" value="MFC1850080.1"/>
    <property type="molecule type" value="Genomic_DNA"/>
</dbReference>
<dbReference type="Proteomes" id="UP001594351">
    <property type="component" value="Unassembled WGS sequence"/>
</dbReference>
<keyword evidence="3" id="KW-0249">Electron transport</keyword>
<dbReference type="Pfam" id="PF00085">
    <property type="entry name" value="Thioredoxin"/>
    <property type="match status" value="1"/>
</dbReference>
<evidence type="ECO:0000256" key="1">
    <source>
        <dbReference type="ARBA" id="ARBA00008987"/>
    </source>
</evidence>
<name>A0ABV6YV82_UNCC1</name>
<evidence type="ECO:0000256" key="7">
    <source>
        <dbReference type="PIRNR" id="PIRNR000077"/>
    </source>
</evidence>
<dbReference type="CDD" id="cd02947">
    <property type="entry name" value="TRX_family"/>
    <property type="match status" value="1"/>
</dbReference>
<protein>
    <recommendedName>
        <fullName evidence="6 7">Thioredoxin</fullName>
    </recommendedName>
</protein>
<evidence type="ECO:0000256" key="6">
    <source>
        <dbReference type="NCBIfam" id="TIGR01068"/>
    </source>
</evidence>
<evidence type="ECO:0000313" key="10">
    <source>
        <dbReference type="Proteomes" id="UP001594351"/>
    </source>
</evidence>
<dbReference type="Gene3D" id="3.40.30.10">
    <property type="entry name" value="Glutaredoxin"/>
    <property type="match status" value="1"/>
</dbReference>
<reference evidence="9 10" key="1">
    <citation type="submission" date="2024-09" db="EMBL/GenBank/DDBJ databases">
        <title>Laminarin stimulates single cell rates of sulfate reduction while oxygen inhibits transcriptomic activity in coastal marine sediment.</title>
        <authorList>
            <person name="Lindsay M."/>
            <person name="Orcutt B."/>
            <person name="Emerson D."/>
            <person name="Stepanauskas R."/>
            <person name="D'Angelo T."/>
        </authorList>
    </citation>
    <scope>NUCLEOTIDE SEQUENCE [LARGE SCALE GENOMIC DNA]</scope>
    <source>
        <strain evidence="9">SAG AM-311-K15</strain>
    </source>
</reference>
<dbReference type="InterPro" id="IPR036249">
    <property type="entry name" value="Thioredoxin-like_sf"/>
</dbReference>
<organism evidence="9 10">
    <name type="scientific">candidate division CSSED10-310 bacterium</name>
    <dbReference type="NCBI Taxonomy" id="2855610"/>
    <lineage>
        <taxon>Bacteria</taxon>
        <taxon>Bacteria division CSSED10-310</taxon>
    </lineage>
</organism>
<dbReference type="PANTHER" id="PTHR45663">
    <property type="entry name" value="GEO12009P1"/>
    <property type="match status" value="1"/>
</dbReference>
<dbReference type="PANTHER" id="PTHR45663:SF11">
    <property type="entry name" value="GEO12009P1"/>
    <property type="match status" value="1"/>
</dbReference>
<dbReference type="PROSITE" id="PS51352">
    <property type="entry name" value="THIOREDOXIN_2"/>
    <property type="match status" value="1"/>
</dbReference>
<dbReference type="PIRSF" id="PIRSF000077">
    <property type="entry name" value="Thioredoxin"/>
    <property type="match status" value="1"/>
</dbReference>
<dbReference type="InterPro" id="IPR005746">
    <property type="entry name" value="Thioredoxin"/>
</dbReference>
<sequence>MAGDEKSTVMEFTDQNFQSDVLESTIPVIVDCWAPWCGPCLMIAPIIEEIAQENQGKLKVGKLNVDDNTKTAMAYAVRSIPTLLIFNEGKLIDQLIGAASKKSILKQLTKSVKLA</sequence>
<accession>A0ABV6YV82</accession>
<dbReference type="InterPro" id="IPR013766">
    <property type="entry name" value="Thioredoxin_domain"/>
</dbReference>
<keyword evidence="10" id="KW-1185">Reference proteome</keyword>
<dbReference type="SUPFAM" id="SSF52833">
    <property type="entry name" value="Thioredoxin-like"/>
    <property type="match status" value="1"/>
</dbReference>
<dbReference type="InterPro" id="IPR017937">
    <property type="entry name" value="Thioredoxin_CS"/>
</dbReference>
<comment type="caution">
    <text evidence="9">The sequence shown here is derived from an EMBL/GenBank/DDBJ whole genome shotgun (WGS) entry which is preliminary data.</text>
</comment>
<proteinExistence type="inferred from homology"/>
<keyword evidence="4" id="KW-1015">Disulfide bond</keyword>
<dbReference type="NCBIfam" id="TIGR01068">
    <property type="entry name" value="thioredoxin"/>
    <property type="match status" value="1"/>
</dbReference>
<feature type="domain" description="Thioredoxin" evidence="8">
    <location>
        <begin position="1"/>
        <end position="113"/>
    </location>
</feature>
<evidence type="ECO:0000313" key="9">
    <source>
        <dbReference type="EMBL" id="MFC1850080.1"/>
    </source>
</evidence>
<evidence type="ECO:0000256" key="2">
    <source>
        <dbReference type="ARBA" id="ARBA00022448"/>
    </source>
</evidence>
<dbReference type="PRINTS" id="PR00421">
    <property type="entry name" value="THIOREDOXIN"/>
</dbReference>
<evidence type="ECO:0000256" key="4">
    <source>
        <dbReference type="ARBA" id="ARBA00023157"/>
    </source>
</evidence>
<evidence type="ECO:0000256" key="5">
    <source>
        <dbReference type="ARBA" id="ARBA00023284"/>
    </source>
</evidence>
<evidence type="ECO:0000256" key="3">
    <source>
        <dbReference type="ARBA" id="ARBA00022982"/>
    </source>
</evidence>
<evidence type="ECO:0000259" key="8">
    <source>
        <dbReference type="PROSITE" id="PS51352"/>
    </source>
</evidence>
<dbReference type="PROSITE" id="PS00194">
    <property type="entry name" value="THIOREDOXIN_1"/>
    <property type="match status" value="1"/>
</dbReference>
<keyword evidence="5" id="KW-0676">Redox-active center</keyword>
<comment type="similarity">
    <text evidence="1 7">Belongs to the thioredoxin family.</text>
</comment>
<gene>
    <name evidence="9" type="primary">trxA</name>
    <name evidence="9" type="ORF">ACFL27_07805</name>
</gene>